<feature type="region of interest" description="Disordered" evidence="1">
    <location>
        <begin position="259"/>
        <end position="278"/>
    </location>
</feature>
<dbReference type="PANTHER" id="PTHR40738:SF1">
    <property type="entry name" value="MEMBRANE-ASSOCIATED PROTEIN"/>
    <property type="match status" value="1"/>
</dbReference>
<dbReference type="EMBL" id="LR877168">
    <property type="protein sequence ID" value="CAD2222074.1"/>
    <property type="molecule type" value="Genomic_DNA"/>
</dbReference>
<dbReference type="Proteomes" id="UP000515908">
    <property type="component" value="Chromosome 24"/>
</dbReference>
<keyword evidence="4" id="KW-1185">Reference proteome</keyword>
<dbReference type="AlphaFoldDB" id="A0A7G2CT11"/>
<evidence type="ECO:0000313" key="4">
    <source>
        <dbReference type="Proteomes" id="UP000515908"/>
    </source>
</evidence>
<dbReference type="VEuPathDB" id="TriTrypDB:ADEAN_000961300"/>
<organism evidence="3 4">
    <name type="scientific">Angomonas deanei</name>
    <dbReference type="NCBI Taxonomy" id="59799"/>
    <lineage>
        <taxon>Eukaryota</taxon>
        <taxon>Discoba</taxon>
        <taxon>Euglenozoa</taxon>
        <taxon>Kinetoplastea</taxon>
        <taxon>Metakinetoplastina</taxon>
        <taxon>Trypanosomatida</taxon>
        <taxon>Trypanosomatidae</taxon>
        <taxon>Strigomonadinae</taxon>
        <taxon>Angomonas</taxon>
    </lineage>
</organism>
<name>A0A7G2CT11_9TRYP</name>
<feature type="transmembrane region" description="Helical" evidence="2">
    <location>
        <begin position="68"/>
        <end position="93"/>
    </location>
</feature>
<accession>A0A7G2CT11</accession>
<dbReference type="PANTHER" id="PTHR40738">
    <property type="entry name" value="MEMBRANE-ASSOCIATED PROTEIN"/>
    <property type="match status" value="1"/>
</dbReference>
<gene>
    <name evidence="3" type="ORF">ADEAN_000961300</name>
</gene>
<keyword evidence="2" id="KW-1133">Transmembrane helix</keyword>
<reference evidence="3 4" key="1">
    <citation type="submission" date="2020-08" db="EMBL/GenBank/DDBJ databases">
        <authorList>
            <person name="Newling K."/>
            <person name="Davey J."/>
            <person name="Forrester S."/>
        </authorList>
    </citation>
    <scope>NUCLEOTIDE SEQUENCE [LARGE SCALE GENOMIC DNA]</scope>
    <source>
        <strain evidence="4">Crithidia deanei Carvalho (ATCC PRA-265)</strain>
    </source>
</reference>
<proteinExistence type="predicted"/>
<feature type="compositionally biased region" description="Polar residues" evidence="1">
    <location>
        <begin position="296"/>
        <end position="311"/>
    </location>
</feature>
<feature type="region of interest" description="Disordered" evidence="1">
    <location>
        <begin position="386"/>
        <end position="466"/>
    </location>
</feature>
<evidence type="ECO:0000256" key="2">
    <source>
        <dbReference type="SAM" id="Phobius"/>
    </source>
</evidence>
<evidence type="ECO:0000313" key="3">
    <source>
        <dbReference type="EMBL" id="CAD2222074.1"/>
    </source>
</evidence>
<protein>
    <submittedName>
        <fullName evidence="3">Uncharacterized protein</fullName>
    </submittedName>
</protein>
<sequence>MDSGDSCELHPDDSRVRQYPSGTKFSVCGWSVSDPNYCVTFGTTNVSYSCTGDNARGAGGSSGLSKGALIAIIICSIIAGLLLIALIIFLIWYCCCREEESDVKDKKMVALRHLENPDGEFGFDGVVGSMRHPLMYYPGDMEMMPNSLRSYSLAPSSRFDNIVENMESDERDQFCLEEARQRYQLRLLFNEQTELMRIAEKENDLNVTFDNDDLLPRGNAVPEMRPLEIDLDDPNTTAMTDHDMIPNDSLVECPGERVLQSSAPSTPSHQSSFSDDGVVDIDTVPERQYSPEHQPDTTIDQSPIKQNSSLPMPTFVSLPERSVSPQFGHQRTPSDENELSTTTTQRYHDEKRFLLAQEETRRTRLHNWEEEERATLMANELTARQGGKALTPLESPQTRIAAPPSRPRRSGRGSLADPSSSKGTEDEEDIHYYDAPRQPAKMPPLPARPNNNNNNNKNESEDMLAQILGVRFDGSAEL</sequence>
<dbReference type="OrthoDB" id="266420at2759"/>
<keyword evidence="2" id="KW-0472">Membrane</keyword>
<feature type="region of interest" description="Disordered" evidence="1">
    <location>
        <begin position="288"/>
        <end position="350"/>
    </location>
</feature>
<feature type="compositionally biased region" description="Low complexity" evidence="1">
    <location>
        <begin position="260"/>
        <end position="274"/>
    </location>
</feature>
<evidence type="ECO:0000256" key="1">
    <source>
        <dbReference type="SAM" id="MobiDB-lite"/>
    </source>
</evidence>
<keyword evidence="2" id="KW-0812">Transmembrane</keyword>